<feature type="domain" description="STIL N-terminal" evidence="2">
    <location>
        <begin position="246"/>
        <end position="481"/>
    </location>
</feature>
<comment type="caution">
    <text evidence="3">The sequence shown here is derived from an EMBL/GenBank/DDBJ whole genome shotgun (WGS) entry which is preliminary data.</text>
</comment>
<dbReference type="GO" id="GO:0007224">
    <property type="term" value="P:smoothened signaling pathway"/>
    <property type="evidence" value="ECO:0007669"/>
    <property type="project" value="TreeGrafter"/>
</dbReference>
<keyword evidence="4" id="KW-1185">Reference proteome</keyword>
<reference evidence="3" key="1">
    <citation type="submission" date="2020-05" db="EMBL/GenBank/DDBJ databases">
        <title>Phylogenomic resolution of chytrid fungi.</title>
        <authorList>
            <person name="Stajich J.E."/>
            <person name="Amses K."/>
            <person name="Simmons R."/>
            <person name="Seto K."/>
            <person name="Myers J."/>
            <person name="Bonds A."/>
            <person name="Quandt C.A."/>
            <person name="Barry K."/>
            <person name="Liu P."/>
            <person name="Grigoriev I."/>
            <person name="Longcore J.E."/>
            <person name="James T.Y."/>
        </authorList>
    </citation>
    <scope>NUCLEOTIDE SEQUENCE</scope>
    <source>
        <strain evidence="3">JEL0318</strain>
    </source>
</reference>
<dbReference type="GO" id="GO:0071539">
    <property type="term" value="P:protein localization to centrosome"/>
    <property type="evidence" value="ECO:0007669"/>
    <property type="project" value="TreeGrafter"/>
</dbReference>
<dbReference type="PANTHER" id="PTHR15128:SF0">
    <property type="entry name" value="SCL-INTERRUPTING LOCUS PROTEIN"/>
    <property type="match status" value="1"/>
</dbReference>
<sequence length="484" mass="53666">MSSKGNPYSFTQTRHPAEPTSTYIPRQPPPHPQPHPDNSPQTAQKTLNLPPSRLPQPQPLKLRYTRANSKPINNEHDAELGPLRSTNSFQKRATLLHRLNADSDVRVTETGRIRVEPLSSAPSYGEGARQKYDSARYSSAEDRVAAPGEHRVEVPGVRGLVGVSSVNRENEGISTKATLSVVGNIPITTASTNSKDYTYMPPAAAKYFLWDTTPLSPATHLIPSDLPPMIVRITPTSLEALSSYLLKRRIISCMAGFFIGRIASMKGKRDKGLVLDRFDPGRRYGEEGSDPVSPTLIMEGDVVLCVYVQVENAEKMRQSRKDSKSLFTFVDPARSVKSFRTTCDTVSLHQSFPSAIGLTVDIDANVLSMQYQTLLPSIYLRTVPVHPLRIVPTTLAMECLEVREDEGFQAGYVTIDQARHVLVLLDSDPMVRECPVVGIWTKKAQSPRDAAVHSACLRYLMSNSVVRKMDVGRDVMVLVMFVER</sequence>
<protein>
    <recommendedName>
        <fullName evidence="2">STIL N-terminal domain-containing protein</fullName>
    </recommendedName>
</protein>
<accession>A0AAD5S0H9</accession>
<dbReference type="InterPro" id="IPR026123">
    <property type="entry name" value="STIL"/>
</dbReference>
<gene>
    <name evidence="3" type="ORF">HK097_005364</name>
</gene>
<evidence type="ECO:0000256" key="1">
    <source>
        <dbReference type="SAM" id="MobiDB-lite"/>
    </source>
</evidence>
<feature type="region of interest" description="Disordered" evidence="1">
    <location>
        <begin position="1"/>
        <end position="58"/>
    </location>
</feature>
<evidence type="ECO:0000259" key="2">
    <source>
        <dbReference type="Pfam" id="PF15253"/>
    </source>
</evidence>
<dbReference type="GO" id="GO:0031023">
    <property type="term" value="P:microtubule organizing center organization"/>
    <property type="evidence" value="ECO:0007669"/>
    <property type="project" value="TreeGrafter"/>
</dbReference>
<dbReference type="GO" id="GO:0005815">
    <property type="term" value="C:microtubule organizing center"/>
    <property type="evidence" value="ECO:0007669"/>
    <property type="project" value="TreeGrafter"/>
</dbReference>
<proteinExistence type="predicted"/>
<dbReference type="EMBL" id="JADGJD010002506">
    <property type="protein sequence ID" value="KAJ3032216.1"/>
    <property type="molecule type" value="Genomic_DNA"/>
</dbReference>
<dbReference type="GO" id="GO:0007052">
    <property type="term" value="P:mitotic spindle organization"/>
    <property type="evidence" value="ECO:0007669"/>
    <property type="project" value="TreeGrafter"/>
</dbReference>
<dbReference type="InterPro" id="IPR057731">
    <property type="entry name" value="STIL_N"/>
</dbReference>
<evidence type="ECO:0000313" key="4">
    <source>
        <dbReference type="Proteomes" id="UP001212841"/>
    </source>
</evidence>
<feature type="non-terminal residue" evidence="3">
    <location>
        <position position="1"/>
    </location>
</feature>
<feature type="compositionally biased region" description="Polar residues" evidence="1">
    <location>
        <begin position="1"/>
        <end position="24"/>
    </location>
</feature>
<evidence type="ECO:0000313" key="3">
    <source>
        <dbReference type="EMBL" id="KAJ3032216.1"/>
    </source>
</evidence>
<dbReference type="Pfam" id="PF15253">
    <property type="entry name" value="STIL_N"/>
    <property type="match status" value="1"/>
</dbReference>
<dbReference type="Proteomes" id="UP001212841">
    <property type="component" value="Unassembled WGS sequence"/>
</dbReference>
<organism evidence="3 4">
    <name type="scientific">Rhizophlyctis rosea</name>
    <dbReference type="NCBI Taxonomy" id="64517"/>
    <lineage>
        <taxon>Eukaryota</taxon>
        <taxon>Fungi</taxon>
        <taxon>Fungi incertae sedis</taxon>
        <taxon>Chytridiomycota</taxon>
        <taxon>Chytridiomycota incertae sedis</taxon>
        <taxon>Chytridiomycetes</taxon>
        <taxon>Rhizophlyctidales</taxon>
        <taxon>Rhizophlyctidaceae</taxon>
        <taxon>Rhizophlyctis</taxon>
    </lineage>
</organism>
<feature type="compositionally biased region" description="Pro residues" evidence="1">
    <location>
        <begin position="26"/>
        <end position="37"/>
    </location>
</feature>
<dbReference type="AlphaFoldDB" id="A0AAD5S0H9"/>
<name>A0AAD5S0H9_9FUNG</name>
<dbReference type="PANTHER" id="PTHR15128">
    <property type="entry name" value="TAL1 SCL INTERRUPTING LOCUS"/>
    <property type="match status" value="1"/>
</dbReference>